<dbReference type="CDD" id="cd10747">
    <property type="entry name" value="DnaJ_C"/>
    <property type="match status" value="1"/>
</dbReference>
<dbReference type="PRINTS" id="PR00625">
    <property type="entry name" value="JDOMAIN"/>
</dbReference>
<dbReference type="InterPro" id="IPR002939">
    <property type="entry name" value="DnaJ_C"/>
</dbReference>
<evidence type="ECO:0000313" key="5">
    <source>
        <dbReference type="Proteomes" id="UP000242146"/>
    </source>
</evidence>
<dbReference type="PANTHER" id="PTHR24078:SF553">
    <property type="entry name" value="DNAJ HOMOLOG SUBFAMILY B MEMBER 5"/>
    <property type="match status" value="1"/>
</dbReference>
<dbReference type="SUPFAM" id="SSF46565">
    <property type="entry name" value="Chaperone J-domain"/>
    <property type="match status" value="1"/>
</dbReference>
<dbReference type="GO" id="GO:0051087">
    <property type="term" value="F:protein-folding chaperone binding"/>
    <property type="evidence" value="ECO:0007669"/>
    <property type="project" value="TreeGrafter"/>
</dbReference>
<evidence type="ECO:0000313" key="4">
    <source>
        <dbReference type="EMBL" id="ORX62718.1"/>
    </source>
</evidence>
<keyword evidence="5" id="KW-1185">Reference proteome</keyword>
<dbReference type="PROSITE" id="PS00636">
    <property type="entry name" value="DNAJ_1"/>
    <property type="match status" value="1"/>
</dbReference>
<reference evidence="4 5" key="1">
    <citation type="submission" date="2016-07" db="EMBL/GenBank/DDBJ databases">
        <title>Pervasive Adenine N6-methylation of Active Genes in Fungi.</title>
        <authorList>
            <consortium name="DOE Joint Genome Institute"/>
            <person name="Mondo S.J."/>
            <person name="Dannebaum R.O."/>
            <person name="Kuo R.C."/>
            <person name="Labutti K."/>
            <person name="Haridas S."/>
            <person name="Kuo A."/>
            <person name="Salamov A."/>
            <person name="Ahrendt S.R."/>
            <person name="Lipzen A."/>
            <person name="Sullivan W."/>
            <person name="Andreopoulos W.B."/>
            <person name="Clum A."/>
            <person name="Lindquist E."/>
            <person name="Daum C."/>
            <person name="Ramamoorthy G.K."/>
            <person name="Gryganskyi A."/>
            <person name="Culley D."/>
            <person name="Magnuson J.K."/>
            <person name="James T.Y."/>
            <person name="O'Malley M.A."/>
            <person name="Stajich J.E."/>
            <person name="Spatafora J.W."/>
            <person name="Visel A."/>
            <person name="Grigoriev I.V."/>
        </authorList>
    </citation>
    <scope>NUCLEOTIDE SEQUENCE [LARGE SCALE GENOMIC DNA]</scope>
    <source>
        <strain evidence="4 5">NRRL 3301</strain>
    </source>
</reference>
<dbReference type="GO" id="GO:0006413">
    <property type="term" value="P:translational initiation"/>
    <property type="evidence" value="ECO:0007669"/>
    <property type="project" value="TreeGrafter"/>
</dbReference>
<dbReference type="PANTHER" id="PTHR24078">
    <property type="entry name" value="DNAJ HOMOLOG SUBFAMILY C MEMBER"/>
    <property type="match status" value="1"/>
</dbReference>
<dbReference type="FunFam" id="2.60.260.20:FF:000013">
    <property type="entry name" value="DnaJ subfamily B member 11"/>
    <property type="match status" value="1"/>
</dbReference>
<keyword evidence="1" id="KW-0143">Chaperone</keyword>
<sequence length="476" mass="52073">MEKDYYAILGVPKNATTKDIQQAFQRQALRLYRERLQNNNTQQAFANAGEAFEVLSDPARRSIYDQFGERKLKDGSWLTYLPPEFVNDQPDHSTSPNRFEPPFQPSPPTTVYQNFFTCSKRTSTAPLPSLPLPSSSPTGQPVKILTPSTSTPIRIQPTQADRQPVRLAVNFASTSPDSPLLGPTANLAPVLNSPPISSLQQDPDQTLFDPQSTLDSIDPVHSSPSLPLRPPLLHRDSGSMVSSPPLASATVRPMDSVVTLTNLSSSTPGLTTIHSMNDTSAITVTNSLTSGSQSNPSSSSSSRIYHKKTITVTLDELYHHSPKQITVERQLRDGTTASKRLLVHVRPEWRSGTKVKFPGAGHELPGGGSQDLICLVQVLPHPVFKRHGDDLEATLEISLLEALIGFQRTIPLLDHTALDIESNAIIQPGHQVCIKGRGMPISKTSNHGDIIIRYNVLLPQHLSSAQKKTITKALQD</sequence>
<organism evidence="4 5">
    <name type="scientific">Hesseltinella vesiculosa</name>
    <dbReference type="NCBI Taxonomy" id="101127"/>
    <lineage>
        <taxon>Eukaryota</taxon>
        <taxon>Fungi</taxon>
        <taxon>Fungi incertae sedis</taxon>
        <taxon>Mucoromycota</taxon>
        <taxon>Mucoromycotina</taxon>
        <taxon>Mucoromycetes</taxon>
        <taxon>Mucorales</taxon>
        <taxon>Cunninghamellaceae</taxon>
        <taxon>Hesseltinella</taxon>
    </lineage>
</organism>
<dbReference type="Proteomes" id="UP000242146">
    <property type="component" value="Unassembled WGS sequence"/>
</dbReference>
<gene>
    <name evidence="4" type="ORF">DM01DRAFT_1379355</name>
</gene>
<dbReference type="SUPFAM" id="SSF49493">
    <property type="entry name" value="HSP40/DnaJ peptide-binding domain"/>
    <property type="match status" value="2"/>
</dbReference>
<comment type="caution">
    <text evidence="4">The sequence shown here is derived from an EMBL/GenBank/DDBJ whole genome shotgun (WGS) entry which is preliminary data.</text>
</comment>
<feature type="compositionally biased region" description="Polar residues" evidence="2">
    <location>
        <begin position="194"/>
        <end position="215"/>
    </location>
</feature>
<dbReference type="GO" id="GO:0006457">
    <property type="term" value="P:protein folding"/>
    <property type="evidence" value="ECO:0007669"/>
    <property type="project" value="InterPro"/>
</dbReference>
<dbReference type="InterPro" id="IPR001623">
    <property type="entry name" value="DnaJ_domain"/>
</dbReference>
<dbReference type="OrthoDB" id="10250354at2759"/>
<dbReference type="GO" id="GO:0005829">
    <property type="term" value="C:cytosol"/>
    <property type="evidence" value="ECO:0007669"/>
    <property type="project" value="TreeGrafter"/>
</dbReference>
<feature type="domain" description="J" evidence="3">
    <location>
        <begin position="4"/>
        <end position="68"/>
    </location>
</feature>
<dbReference type="InterPro" id="IPR036869">
    <property type="entry name" value="J_dom_sf"/>
</dbReference>
<evidence type="ECO:0000256" key="2">
    <source>
        <dbReference type="SAM" id="MobiDB-lite"/>
    </source>
</evidence>
<dbReference type="Gene3D" id="2.60.260.20">
    <property type="entry name" value="Urease metallochaperone UreE, N-terminal domain"/>
    <property type="match status" value="2"/>
</dbReference>
<name>A0A1X2GXA4_9FUNG</name>
<dbReference type="InterPro" id="IPR051339">
    <property type="entry name" value="DnaJ_subfamily_B"/>
</dbReference>
<dbReference type="Pfam" id="PF01556">
    <property type="entry name" value="DnaJ_C"/>
    <property type="match status" value="1"/>
</dbReference>
<protein>
    <submittedName>
        <fullName evidence="4">DnaJ-domain-containing protein</fullName>
    </submittedName>
</protein>
<accession>A0A1X2GXA4</accession>
<dbReference type="STRING" id="101127.A0A1X2GXA4"/>
<dbReference type="PROSITE" id="PS50076">
    <property type="entry name" value="DNAJ_2"/>
    <property type="match status" value="1"/>
</dbReference>
<dbReference type="SMART" id="SM00271">
    <property type="entry name" value="DnaJ"/>
    <property type="match status" value="1"/>
</dbReference>
<dbReference type="InterPro" id="IPR018253">
    <property type="entry name" value="DnaJ_domain_CS"/>
</dbReference>
<evidence type="ECO:0000256" key="1">
    <source>
        <dbReference type="ARBA" id="ARBA00023186"/>
    </source>
</evidence>
<proteinExistence type="predicted"/>
<evidence type="ECO:0000259" key="3">
    <source>
        <dbReference type="PROSITE" id="PS50076"/>
    </source>
</evidence>
<dbReference type="Gene3D" id="1.10.287.110">
    <property type="entry name" value="DnaJ domain"/>
    <property type="match status" value="1"/>
</dbReference>
<dbReference type="CDD" id="cd06257">
    <property type="entry name" value="DnaJ"/>
    <property type="match status" value="1"/>
</dbReference>
<dbReference type="EMBL" id="MCGT01000001">
    <property type="protein sequence ID" value="ORX62718.1"/>
    <property type="molecule type" value="Genomic_DNA"/>
</dbReference>
<dbReference type="GO" id="GO:0051082">
    <property type="term" value="F:unfolded protein binding"/>
    <property type="evidence" value="ECO:0007669"/>
    <property type="project" value="InterPro"/>
</dbReference>
<feature type="region of interest" description="Disordered" evidence="2">
    <location>
        <begin position="175"/>
        <end position="225"/>
    </location>
</feature>
<dbReference type="AlphaFoldDB" id="A0A1X2GXA4"/>
<dbReference type="InterPro" id="IPR008971">
    <property type="entry name" value="HSP40/DnaJ_pept-bd"/>
</dbReference>
<dbReference type="Pfam" id="PF00226">
    <property type="entry name" value="DnaJ"/>
    <property type="match status" value="1"/>
</dbReference>